<dbReference type="InterPro" id="IPR029039">
    <property type="entry name" value="Flavoprotein-like_sf"/>
</dbReference>
<sequence length="160" mass="16734">MTVHVIYGSDSGRTRAAAGKIAAKLDAKIINISDATAADFEGCDLLVLGSPTYGEGDLQADWESGVDVLGEADLSGKRVALFGLGDQSTYPDSFADAMGTLYDAVVAKGAEVVGFTDTKGYEFEGSTAVRDGQFVGLVLDQDNQAGKSEKRIAAWTSQIL</sequence>
<evidence type="ECO:0000313" key="10">
    <source>
        <dbReference type="EMBL" id="PKR88885.1"/>
    </source>
</evidence>
<evidence type="ECO:0000313" key="11">
    <source>
        <dbReference type="Proteomes" id="UP000233491"/>
    </source>
</evidence>
<evidence type="ECO:0000256" key="6">
    <source>
        <dbReference type="ARBA" id="ARBA00022982"/>
    </source>
</evidence>
<dbReference type="PANTHER" id="PTHR42809">
    <property type="entry name" value="FLAVODOXIN 2"/>
    <property type="match status" value="1"/>
</dbReference>
<dbReference type="PANTHER" id="PTHR42809:SF1">
    <property type="entry name" value="FLAVODOXIN 1"/>
    <property type="match status" value="1"/>
</dbReference>
<comment type="function">
    <text evidence="8">Low-potential electron donor to a number of redox enzymes.</text>
</comment>
<evidence type="ECO:0000256" key="1">
    <source>
        <dbReference type="ARBA" id="ARBA00001917"/>
    </source>
</evidence>
<accession>A0A1I4SE91</accession>
<dbReference type="GO" id="GO:0009055">
    <property type="term" value="F:electron transfer activity"/>
    <property type="evidence" value="ECO:0007669"/>
    <property type="project" value="UniProtKB-UniRule"/>
</dbReference>
<keyword evidence="5 8" id="KW-0288">FMN</keyword>
<dbReference type="InterPro" id="IPR001226">
    <property type="entry name" value="Flavodoxin_CS"/>
</dbReference>
<keyword evidence="6 8" id="KW-0249">Electron transport</keyword>
<dbReference type="RefSeq" id="WP_101289632.1">
    <property type="nucleotide sequence ID" value="NZ_FOUQ01000003.1"/>
</dbReference>
<comment type="caution">
    <text evidence="10">The sequence shown here is derived from an EMBL/GenBank/DDBJ whole genome shotgun (WGS) entry which is preliminary data.</text>
</comment>
<dbReference type="PROSITE" id="PS50902">
    <property type="entry name" value="FLAVODOXIN_LIKE"/>
    <property type="match status" value="1"/>
</dbReference>
<evidence type="ECO:0000256" key="3">
    <source>
        <dbReference type="ARBA" id="ARBA00022448"/>
    </source>
</evidence>
<keyword evidence="11" id="KW-1185">Reference proteome</keyword>
<feature type="domain" description="Flavodoxin-like" evidence="9">
    <location>
        <begin position="3"/>
        <end position="160"/>
    </location>
</feature>
<evidence type="ECO:0000256" key="7">
    <source>
        <dbReference type="ARBA" id="ARBA00023231"/>
    </source>
</evidence>
<evidence type="ECO:0000256" key="4">
    <source>
        <dbReference type="ARBA" id="ARBA00022630"/>
    </source>
</evidence>
<dbReference type="NCBIfam" id="TIGR01752">
    <property type="entry name" value="flav_long"/>
    <property type="match status" value="1"/>
</dbReference>
<dbReference type="AlphaFoldDB" id="A0A1I4SE91"/>
<dbReference type="NCBIfam" id="NF006739">
    <property type="entry name" value="PRK09267.1-5"/>
    <property type="match status" value="1"/>
</dbReference>
<dbReference type="GO" id="GO:0010181">
    <property type="term" value="F:FMN binding"/>
    <property type="evidence" value="ECO:0007669"/>
    <property type="project" value="UniProtKB-UniRule"/>
</dbReference>
<dbReference type="Pfam" id="PF00258">
    <property type="entry name" value="Flavodoxin_1"/>
    <property type="match status" value="1"/>
</dbReference>
<dbReference type="PROSITE" id="PS00201">
    <property type="entry name" value="FLAVODOXIN"/>
    <property type="match status" value="1"/>
</dbReference>
<name>A0A1I4SE91_9HYPH</name>
<dbReference type="InterPro" id="IPR050619">
    <property type="entry name" value="Flavodoxin"/>
</dbReference>
<dbReference type="Proteomes" id="UP000233491">
    <property type="component" value="Unassembled WGS sequence"/>
</dbReference>
<dbReference type="SUPFAM" id="SSF52218">
    <property type="entry name" value="Flavoproteins"/>
    <property type="match status" value="1"/>
</dbReference>
<dbReference type="Gene3D" id="3.40.50.360">
    <property type="match status" value="1"/>
</dbReference>
<organism evidence="10 11">
    <name type="scientific">Pleomorphomonas diazotrophica</name>
    <dbReference type="NCBI Taxonomy" id="1166257"/>
    <lineage>
        <taxon>Bacteria</taxon>
        <taxon>Pseudomonadati</taxon>
        <taxon>Pseudomonadota</taxon>
        <taxon>Alphaproteobacteria</taxon>
        <taxon>Hyphomicrobiales</taxon>
        <taxon>Pleomorphomonadaceae</taxon>
        <taxon>Pleomorphomonas</taxon>
    </lineage>
</organism>
<dbReference type="PRINTS" id="PR00369">
    <property type="entry name" value="FLAVODOXIN"/>
</dbReference>
<dbReference type="NCBIfam" id="NF006736">
    <property type="entry name" value="PRK09267.1-2"/>
    <property type="match status" value="1"/>
</dbReference>
<evidence type="ECO:0000259" key="9">
    <source>
        <dbReference type="PROSITE" id="PS50902"/>
    </source>
</evidence>
<evidence type="ECO:0000256" key="2">
    <source>
        <dbReference type="ARBA" id="ARBA00005267"/>
    </source>
</evidence>
<comment type="similarity">
    <text evidence="2 8">Belongs to the flavodoxin family.</text>
</comment>
<dbReference type="InterPro" id="IPR001094">
    <property type="entry name" value="Flavdoxin-like"/>
</dbReference>
<protein>
    <recommendedName>
        <fullName evidence="8">Flavodoxin</fullName>
    </recommendedName>
</protein>
<dbReference type="EMBL" id="PJNW01000009">
    <property type="protein sequence ID" value="PKR88885.1"/>
    <property type="molecule type" value="Genomic_DNA"/>
</dbReference>
<evidence type="ECO:0000256" key="5">
    <source>
        <dbReference type="ARBA" id="ARBA00022643"/>
    </source>
</evidence>
<dbReference type="PIRSF" id="PIRSF038996">
    <property type="entry name" value="FldA"/>
    <property type="match status" value="1"/>
</dbReference>
<dbReference type="InterPro" id="IPR008254">
    <property type="entry name" value="Flavodoxin/NO_synth"/>
</dbReference>
<keyword evidence="7" id="KW-0535">Nitrogen fixation</keyword>
<comment type="cofactor">
    <cofactor evidence="1 8">
        <name>FMN</name>
        <dbReference type="ChEBI" id="CHEBI:58210"/>
    </cofactor>
</comment>
<evidence type="ECO:0000256" key="8">
    <source>
        <dbReference type="PIRNR" id="PIRNR038996"/>
    </source>
</evidence>
<gene>
    <name evidence="10" type="ORF">CXZ10_12245</name>
</gene>
<reference evidence="10 11" key="1">
    <citation type="submission" date="2017-12" db="EMBL/GenBank/DDBJ databases">
        <title>Anaerobic carbon monoxide metabolism by Pleomorphomonas carboxyditropha sp. nov., a new mesophilic hydrogenogenic carboxidotroph.</title>
        <authorList>
            <person name="Esquivel-Elizondo S."/>
            <person name="Krajmalnik-Brown R."/>
        </authorList>
    </citation>
    <scope>NUCLEOTIDE SEQUENCE [LARGE SCALE GENOMIC DNA]</scope>
    <source>
        <strain evidence="10 11">R5-392</strain>
    </source>
</reference>
<dbReference type="OrthoDB" id="359268at2"/>
<keyword evidence="4 8" id="KW-0285">Flavoprotein</keyword>
<dbReference type="InterPro" id="IPR010086">
    <property type="entry name" value="Flavodoxin_lc"/>
</dbReference>
<keyword evidence="3 8" id="KW-0813">Transport</keyword>
<proteinExistence type="inferred from homology"/>